<comment type="caution">
    <text evidence="2">The sequence shown here is derived from an EMBL/GenBank/DDBJ whole genome shotgun (WGS) entry which is preliminary data.</text>
</comment>
<gene>
    <name evidence="2" type="ORF">E2980_06010</name>
</gene>
<keyword evidence="1" id="KW-0812">Transmembrane</keyword>
<protein>
    <submittedName>
        <fullName evidence="2">ABC transporter permease</fullName>
    </submittedName>
</protein>
<feature type="transmembrane region" description="Helical" evidence="1">
    <location>
        <begin position="147"/>
        <end position="175"/>
    </location>
</feature>
<dbReference type="OrthoDB" id="9788195at2"/>
<keyword evidence="3" id="KW-1185">Reference proteome</keyword>
<feature type="transmembrane region" description="Helical" evidence="1">
    <location>
        <begin position="187"/>
        <end position="214"/>
    </location>
</feature>
<keyword evidence="1" id="KW-1133">Transmembrane helix</keyword>
<feature type="transmembrane region" description="Helical" evidence="1">
    <location>
        <begin position="239"/>
        <end position="260"/>
    </location>
</feature>
<proteinExistence type="predicted"/>
<dbReference type="InterPro" id="IPR010390">
    <property type="entry name" value="ABC-2_transporter-like"/>
</dbReference>
<dbReference type="EMBL" id="SOMN01000005">
    <property type="protein sequence ID" value="TFE28946.1"/>
    <property type="molecule type" value="Genomic_DNA"/>
</dbReference>
<evidence type="ECO:0000256" key="1">
    <source>
        <dbReference type="SAM" id="Phobius"/>
    </source>
</evidence>
<feature type="transmembrane region" description="Helical" evidence="1">
    <location>
        <begin position="106"/>
        <end position="126"/>
    </location>
</feature>
<feature type="transmembrane region" description="Helical" evidence="1">
    <location>
        <begin position="280"/>
        <end position="301"/>
    </location>
</feature>
<dbReference type="PANTHER" id="PTHR36833:SF1">
    <property type="entry name" value="INTEGRAL MEMBRANE TRANSPORT PROTEIN"/>
    <property type="match status" value="1"/>
</dbReference>
<name>A0A4Y8M432_9BACL</name>
<dbReference type="Pfam" id="PF06182">
    <property type="entry name" value="ABC2_membrane_6"/>
    <property type="match status" value="1"/>
</dbReference>
<organism evidence="2 3">
    <name type="scientific">Cohnella luojiensis</name>
    <dbReference type="NCBI Taxonomy" id="652876"/>
    <lineage>
        <taxon>Bacteria</taxon>
        <taxon>Bacillati</taxon>
        <taxon>Bacillota</taxon>
        <taxon>Bacilli</taxon>
        <taxon>Bacillales</taxon>
        <taxon>Paenibacillaceae</taxon>
        <taxon>Cohnella</taxon>
    </lineage>
</organism>
<keyword evidence="1" id="KW-0472">Membrane</keyword>
<accession>A0A4Y8M432</accession>
<sequence length="309" mass="34796">MPSGRFAFRGFGLLFSVCCWRGSGSTPEAKSWFKGGEGGMNEVRHYVTVFGYYAKLAIQRQLEYPLFLVSWLLMIPTQYFTGIWMLKIIVDRFQPLSGWGFHDLAFLYGLGLLSHGLVVVFFIPTWGTEFAVLRGEFDRLLLRPMNVFFQFVTGYFNFIGLIDLIPGVVIFIYAANLVGFDWGIGNLLKLALVVIGGTLIRASLYTIIGAVAFWTKRSRNLIFMAVATMERTTMYPLTLYPQAIQAVLTFLLPIGFISFYPAEQFLDKSTSLELPLGLAIWTPVVGLIFFALAYAVFRFGLQKYESAGS</sequence>
<reference evidence="2 3" key="1">
    <citation type="submission" date="2019-03" db="EMBL/GenBank/DDBJ databases">
        <title>Cohnella endophytica sp. nov., a novel endophytic bacterium isolated from bark of Sonneratia apetala.</title>
        <authorList>
            <person name="Tuo L."/>
        </authorList>
    </citation>
    <scope>NUCLEOTIDE SEQUENCE [LARGE SCALE GENOMIC DNA]</scope>
    <source>
        <strain evidence="2 3">CCTCC AB 208254</strain>
    </source>
</reference>
<dbReference type="Proteomes" id="UP000297900">
    <property type="component" value="Unassembled WGS sequence"/>
</dbReference>
<feature type="transmembrane region" description="Helical" evidence="1">
    <location>
        <begin position="64"/>
        <end position="86"/>
    </location>
</feature>
<evidence type="ECO:0000313" key="2">
    <source>
        <dbReference type="EMBL" id="TFE28946.1"/>
    </source>
</evidence>
<dbReference type="PANTHER" id="PTHR36833">
    <property type="entry name" value="SLR0610 PROTEIN-RELATED"/>
    <property type="match status" value="1"/>
</dbReference>
<evidence type="ECO:0000313" key="3">
    <source>
        <dbReference type="Proteomes" id="UP000297900"/>
    </source>
</evidence>
<dbReference type="AlphaFoldDB" id="A0A4Y8M432"/>